<proteinExistence type="predicted"/>
<comment type="caution">
    <text evidence="2">The sequence shown here is derived from an EMBL/GenBank/DDBJ whole genome shotgun (WGS) entry which is preliminary data.</text>
</comment>
<dbReference type="AlphaFoldDB" id="A0AAD5WYW8"/>
<name>A0AAD5WYW8_9FUNG</name>
<feature type="non-terminal residue" evidence="2">
    <location>
        <position position="1"/>
    </location>
</feature>
<evidence type="ECO:0000259" key="1">
    <source>
        <dbReference type="SMART" id="SM00128"/>
    </source>
</evidence>
<dbReference type="InterPro" id="IPR046985">
    <property type="entry name" value="IP5"/>
</dbReference>
<feature type="domain" description="Inositol polyphosphate-related phosphatase" evidence="1">
    <location>
        <begin position="1"/>
        <end position="149"/>
    </location>
</feature>
<dbReference type="Pfam" id="PF22669">
    <property type="entry name" value="Exo_endo_phos2"/>
    <property type="match status" value="1"/>
</dbReference>
<gene>
    <name evidence="2" type="primary">INPP5B</name>
    <name evidence="2" type="ORF">HK097_004670</name>
</gene>
<dbReference type="PANTHER" id="PTHR11200:SF300">
    <property type="entry name" value="TYPE II INOSITOL 1,4,5-TRISPHOSPHATE 5-PHOSPHATASE"/>
    <property type="match status" value="1"/>
</dbReference>
<dbReference type="GO" id="GO:0004439">
    <property type="term" value="F:phosphatidylinositol-4,5-bisphosphate 5-phosphatase activity"/>
    <property type="evidence" value="ECO:0007669"/>
    <property type="project" value="TreeGrafter"/>
</dbReference>
<evidence type="ECO:0000313" key="2">
    <source>
        <dbReference type="EMBL" id="KAJ3033955.1"/>
    </source>
</evidence>
<dbReference type="InterPro" id="IPR000300">
    <property type="entry name" value="IPPc"/>
</dbReference>
<dbReference type="PANTHER" id="PTHR11200">
    <property type="entry name" value="INOSITOL 5-PHOSPHATASE"/>
    <property type="match status" value="1"/>
</dbReference>
<dbReference type="Gene3D" id="3.60.10.10">
    <property type="entry name" value="Endonuclease/exonuclease/phosphatase"/>
    <property type="match status" value="1"/>
</dbReference>
<dbReference type="EMBL" id="JADGJD010002221">
    <property type="protein sequence ID" value="KAJ3033955.1"/>
    <property type="molecule type" value="Genomic_DNA"/>
</dbReference>
<dbReference type="InterPro" id="IPR036691">
    <property type="entry name" value="Endo/exonu/phosph_ase_sf"/>
</dbReference>
<reference evidence="2" key="1">
    <citation type="submission" date="2020-05" db="EMBL/GenBank/DDBJ databases">
        <title>Phylogenomic resolution of chytrid fungi.</title>
        <authorList>
            <person name="Stajich J.E."/>
            <person name="Amses K."/>
            <person name="Simmons R."/>
            <person name="Seto K."/>
            <person name="Myers J."/>
            <person name="Bonds A."/>
            <person name="Quandt C.A."/>
            <person name="Barry K."/>
            <person name="Liu P."/>
            <person name="Grigoriev I."/>
            <person name="Longcore J.E."/>
            <person name="James T.Y."/>
        </authorList>
    </citation>
    <scope>NUCLEOTIDE SEQUENCE</scope>
    <source>
        <strain evidence="2">JEL0318</strain>
    </source>
</reference>
<sequence length="149" mass="16746">TYNINGQIASESLVPWLGTPDIENVDFFVLGFQELDLSTEAYILVDNAKEEEWSRGIEFAIREKGKYVKVASKQLVGMLIMVYVKKEEVDYVSEVAALYVGTGILGMMGNKGATAIRLRYHSSYFTFVNCHLAADTSMVDRRNADFLDI</sequence>
<dbReference type="SMART" id="SM00128">
    <property type="entry name" value="IPPc"/>
    <property type="match status" value="1"/>
</dbReference>
<accession>A0AAD5WYW8</accession>
<feature type="non-terminal residue" evidence="2">
    <location>
        <position position="149"/>
    </location>
</feature>
<organism evidence="2 3">
    <name type="scientific">Rhizophlyctis rosea</name>
    <dbReference type="NCBI Taxonomy" id="64517"/>
    <lineage>
        <taxon>Eukaryota</taxon>
        <taxon>Fungi</taxon>
        <taxon>Fungi incertae sedis</taxon>
        <taxon>Chytridiomycota</taxon>
        <taxon>Chytridiomycota incertae sedis</taxon>
        <taxon>Chytridiomycetes</taxon>
        <taxon>Rhizophlyctidales</taxon>
        <taxon>Rhizophlyctidaceae</taxon>
        <taxon>Rhizophlyctis</taxon>
    </lineage>
</organism>
<dbReference type="GO" id="GO:0046856">
    <property type="term" value="P:phosphatidylinositol dephosphorylation"/>
    <property type="evidence" value="ECO:0007669"/>
    <property type="project" value="InterPro"/>
</dbReference>
<dbReference type="Proteomes" id="UP001212841">
    <property type="component" value="Unassembled WGS sequence"/>
</dbReference>
<evidence type="ECO:0000313" key="3">
    <source>
        <dbReference type="Proteomes" id="UP001212841"/>
    </source>
</evidence>
<protein>
    <submittedName>
        <fullName evidence="2">Type II inositol 1,4,5-trisphosphate 5-phosphatase</fullName>
    </submittedName>
</protein>
<dbReference type="SUPFAM" id="SSF56219">
    <property type="entry name" value="DNase I-like"/>
    <property type="match status" value="1"/>
</dbReference>
<keyword evidence="3" id="KW-1185">Reference proteome</keyword>